<evidence type="ECO:0000313" key="1">
    <source>
        <dbReference type="EMBL" id="KAK2960725.1"/>
    </source>
</evidence>
<keyword evidence="2" id="KW-1185">Reference proteome</keyword>
<dbReference type="Proteomes" id="UP001281761">
    <property type="component" value="Unassembled WGS sequence"/>
</dbReference>
<sequence>MMALLSNCDFPPTLTNFLKTHPEIDVTALLPFENHLTFLCHSALSGHQQDRPPLDLIFERVLRTNPLDFFLHPHTLSTVASHSLINTSLCGFHTLCRRGVHLDLIEKEVIRSGQPLLNSHWLFDTPLIFDTFHLFLYFPPPLVVRFFLPILWLTLDLLQMVEPLKAMISTLLVATAPLGECQRMKELFKSVLHGNNTRMESSQELVITNHCESLELLNIPTGFGSALAHTNTHLNFDHFEHRIKPHISLDTSRKLSSFPTPIPGFMSMETRGVTDRISRFAYLMNTLCPADASIVFEHGVLPTLQQFLLSPVPTVVSVVFEFVKRLVCMSSLSAQIHMVHFGVLDIVIHAVSKSSFLEDYENGICVIGILLRSIRDFQNEQEMMEHDFSSLLSQTGLE</sequence>
<name>A0ABQ9YAM0_9EUKA</name>
<reference evidence="1 2" key="1">
    <citation type="journal article" date="2022" name="bioRxiv">
        <title>Genomics of Preaxostyla Flagellates Illuminates Evolutionary Transitions and the Path Towards Mitochondrial Loss.</title>
        <authorList>
            <person name="Novak L.V.F."/>
            <person name="Treitli S.C."/>
            <person name="Pyrih J."/>
            <person name="Halakuc P."/>
            <person name="Pipaliya S.V."/>
            <person name="Vacek V."/>
            <person name="Brzon O."/>
            <person name="Soukal P."/>
            <person name="Eme L."/>
            <person name="Dacks J.B."/>
            <person name="Karnkowska A."/>
            <person name="Elias M."/>
            <person name="Hampl V."/>
        </authorList>
    </citation>
    <scope>NUCLEOTIDE SEQUENCE [LARGE SCALE GENOMIC DNA]</scope>
    <source>
        <strain evidence="1">NAU3</strain>
        <tissue evidence="1">Gut</tissue>
    </source>
</reference>
<proteinExistence type="predicted"/>
<accession>A0ABQ9YAM0</accession>
<protein>
    <submittedName>
        <fullName evidence="1">Uncharacterized protein</fullName>
    </submittedName>
</protein>
<evidence type="ECO:0000313" key="2">
    <source>
        <dbReference type="Proteomes" id="UP001281761"/>
    </source>
</evidence>
<organism evidence="1 2">
    <name type="scientific">Blattamonas nauphoetae</name>
    <dbReference type="NCBI Taxonomy" id="2049346"/>
    <lineage>
        <taxon>Eukaryota</taxon>
        <taxon>Metamonada</taxon>
        <taxon>Preaxostyla</taxon>
        <taxon>Oxymonadida</taxon>
        <taxon>Blattamonas</taxon>
    </lineage>
</organism>
<gene>
    <name evidence="1" type="ORF">BLNAU_4380</name>
</gene>
<dbReference type="EMBL" id="JARBJD010000021">
    <property type="protein sequence ID" value="KAK2960725.1"/>
    <property type="molecule type" value="Genomic_DNA"/>
</dbReference>
<dbReference type="InterPro" id="IPR016024">
    <property type="entry name" value="ARM-type_fold"/>
</dbReference>
<comment type="caution">
    <text evidence="1">The sequence shown here is derived from an EMBL/GenBank/DDBJ whole genome shotgun (WGS) entry which is preliminary data.</text>
</comment>
<dbReference type="SUPFAM" id="SSF48371">
    <property type="entry name" value="ARM repeat"/>
    <property type="match status" value="1"/>
</dbReference>